<protein>
    <recommendedName>
        <fullName evidence="3">Zinc-ribbon domain-containing protein</fullName>
    </recommendedName>
</protein>
<gene>
    <name evidence="1" type="ORF">YASMINEVIRUS_1095</name>
</gene>
<organism evidence="1 2">
    <name type="scientific">Yasminevirus sp. GU-2018</name>
    <dbReference type="NCBI Taxonomy" id="2420051"/>
    <lineage>
        <taxon>Viruses</taxon>
        <taxon>Varidnaviria</taxon>
        <taxon>Bamfordvirae</taxon>
        <taxon>Nucleocytoviricota</taxon>
        <taxon>Megaviricetes</taxon>
        <taxon>Imitervirales</taxon>
        <taxon>Mimiviridae</taxon>
        <taxon>Klosneuvirinae</taxon>
        <taxon>Yasminevirus</taxon>
        <taxon>Yasminevirus saudimassiliense</taxon>
    </lineage>
</organism>
<keyword evidence="2" id="KW-1185">Reference proteome</keyword>
<evidence type="ECO:0008006" key="3">
    <source>
        <dbReference type="Google" id="ProtNLM"/>
    </source>
</evidence>
<dbReference type="EMBL" id="UPSH01000001">
    <property type="protein sequence ID" value="VBB18620.1"/>
    <property type="molecule type" value="Genomic_DNA"/>
</dbReference>
<dbReference type="Proteomes" id="UP000594342">
    <property type="component" value="Unassembled WGS sequence"/>
</dbReference>
<reference evidence="1 2" key="1">
    <citation type="submission" date="2018-10" db="EMBL/GenBank/DDBJ databases">
        <authorList>
            <consortium name="IHU Genomes"/>
        </authorList>
    </citation>
    <scope>NUCLEOTIDE SEQUENCE [LARGE SCALE GENOMIC DNA]</scope>
    <source>
        <strain evidence="1 2">A1</strain>
    </source>
</reference>
<accession>A0A5K0UAA3</accession>
<dbReference type="Gene3D" id="3.40.960.10">
    <property type="entry name" value="VSR Endonuclease"/>
    <property type="match status" value="1"/>
</dbReference>
<evidence type="ECO:0000313" key="1">
    <source>
        <dbReference type="EMBL" id="VBB18620.1"/>
    </source>
</evidence>
<name>A0A5K0UAA3_9VIRU</name>
<proteinExistence type="predicted"/>
<comment type="caution">
    <text evidence="1">The sequence shown here is derived from an EMBL/GenBank/DDBJ whole genome shotgun (WGS) entry which is preliminary data.</text>
</comment>
<sequence length="472" mass="54784">MSVGEKISVKRSISISDIERLAQKYDGSVLTKEYVNSRTPITFKCKEGHIFKKRYTVIENGSWCSECNTHVGEAISRVVMNTYFGCQFDHVRPKWLDGLELDGYNEDLRLAFEYDGVQHHKFIKKFHANEQVFKDQQARDKKKDALCEANNVRLIRIPYTVKNCDIPLFIKNELIKKNIDIPNDVPVDYAKTIGGSSNNKEKICELKKLIETREGTLISELYVDMFTAVEIECNKGHKFYSNYYTLKYKKGWCGMCTLKSKFTVDELNYTLKSFDMSCNSTEIVSFRSEMTFEHKCGEIWSSTVSDIRKGERCPRCFPETKVVKRRILKIDDSGCDDKGNLKIVTDRKPLYEKMMNVVIEKGGEMISNECDIINRMTNLAIRCNKGHVFEKSYTNLIIQKTWCHSCGTKKKTIKDMHMLATKYNGRCLSDVYSNNTLKLKWECEHGHIFWRTPLLITTKKIFCMSCNQNNKN</sequence>
<evidence type="ECO:0000313" key="2">
    <source>
        <dbReference type="Proteomes" id="UP000594342"/>
    </source>
</evidence>